<accession>A0AA35G8L1</accession>
<reference evidence="4" key="1">
    <citation type="submission" date="2022-03" db="EMBL/GenBank/DDBJ databases">
        <title>Complete genome sequence of Caldinitratiruptor microaerophilus.</title>
        <authorList>
            <person name="Mukaiyama R."/>
            <person name="Nishiyama T."/>
            <person name="Ueda K."/>
        </authorList>
    </citation>
    <scope>NUCLEOTIDE SEQUENCE</scope>
    <source>
        <strain evidence="4">JCM 16183</strain>
    </source>
</reference>
<evidence type="ECO:0000313" key="5">
    <source>
        <dbReference type="Proteomes" id="UP001163687"/>
    </source>
</evidence>
<feature type="domain" description="Flagellar Assembly Protein A N-terminal region" evidence="3">
    <location>
        <begin position="15"/>
        <end position="190"/>
    </location>
</feature>
<sequence length="475" mass="50163">MPDAQPQPRPGTVRAWISQDGLAAYLEITPPDPEGKPVTVEDADRALQEAGVLFGIDRQAVERAVAMGARQVPGTRPEPVRVATGKPPENGRDAVIEYHPALTAVRGRPRVLPDGSVDLFDLNIVQNVTKGEVLATKTPPTPGTPGTDVRGHPVPARPGRDVPLIPGEGAAISEDGLQVIAATDGHPILNGRRILVRKVFSVAGDVGPGTGNIRFVGSVVVRGNVLAGYSVKADGDVEVTGGLDGGTIEAGGNVTVRFGIQGAGRGKVIAGGSVRARYIENAEVRAGGDVWVADGILHSRVEAGGRCEVLGRRGSIVGGRVGARDSVAARNLGAPMGTPTEIAVGITPSVRREFDELKGKMAAIHQQLEQVQQALAAIQAQAGPDGSLPPARQTVRMRLVQHYQQLQAQRAELEPRLRELEQIVEDARLAWVQAQDTCYPGVKVTIGRSVYAVTDDLKRVRFTLSEDGEVRIGPI</sequence>
<dbReference type="RefSeq" id="WP_264843508.1">
    <property type="nucleotide sequence ID" value="NZ_AP025628.1"/>
</dbReference>
<evidence type="ECO:0000256" key="2">
    <source>
        <dbReference type="SAM" id="MobiDB-lite"/>
    </source>
</evidence>
<dbReference type="Pfam" id="PF03961">
    <property type="entry name" value="FapA"/>
    <property type="match status" value="1"/>
</dbReference>
<name>A0AA35G8L1_9FIRM</name>
<dbReference type="PANTHER" id="PTHR38032:SF1">
    <property type="entry name" value="RNA-BINDING PROTEIN KHPB N-TERMINAL DOMAIN-CONTAINING PROTEIN"/>
    <property type="match status" value="1"/>
</dbReference>
<evidence type="ECO:0000259" key="3">
    <source>
        <dbReference type="Pfam" id="PF20250"/>
    </source>
</evidence>
<dbReference type="AlphaFoldDB" id="A0AA35G8L1"/>
<protein>
    <submittedName>
        <fullName evidence="4">Polymerase</fullName>
    </submittedName>
</protein>
<gene>
    <name evidence="4" type="ORF">caldi_04640</name>
</gene>
<evidence type="ECO:0000313" key="4">
    <source>
        <dbReference type="EMBL" id="BDG59374.1"/>
    </source>
</evidence>
<feature type="region of interest" description="Disordered" evidence="2">
    <location>
        <begin position="134"/>
        <end position="155"/>
    </location>
</feature>
<dbReference type="Pfam" id="PF20250">
    <property type="entry name" value="FapA_N"/>
    <property type="match status" value="1"/>
</dbReference>
<dbReference type="InterPro" id="IPR046866">
    <property type="entry name" value="FapA_N"/>
</dbReference>
<dbReference type="EMBL" id="AP025628">
    <property type="protein sequence ID" value="BDG59374.1"/>
    <property type="molecule type" value="Genomic_DNA"/>
</dbReference>
<dbReference type="InterPro" id="IPR005646">
    <property type="entry name" value="FapA"/>
</dbReference>
<feature type="region of interest" description="Disordered" evidence="2">
    <location>
        <begin position="69"/>
        <end position="93"/>
    </location>
</feature>
<keyword evidence="5" id="KW-1185">Reference proteome</keyword>
<dbReference type="Proteomes" id="UP001163687">
    <property type="component" value="Chromosome"/>
</dbReference>
<dbReference type="InterPro" id="IPR046865">
    <property type="entry name" value="FapA_b_solenoid"/>
</dbReference>
<feature type="coiled-coil region" evidence="1">
    <location>
        <begin position="354"/>
        <end position="423"/>
    </location>
</feature>
<dbReference type="KEGG" id="cmic:caldi_04640"/>
<proteinExistence type="predicted"/>
<dbReference type="PANTHER" id="PTHR38032">
    <property type="entry name" value="POLYMERASE-RELATED"/>
    <property type="match status" value="1"/>
</dbReference>
<evidence type="ECO:0000256" key="1">
    <source>
        <dbReference type="SAM" id="Coils"/>
    </source>
</evidence>
<keyword evidence="1" id="KW-0175">Coiled coil</keyword>
<organism evidence="4 5">
    <name type="scientific">Caldinitratiruptor microaerophilus</name>
    <dbReference type="NCBI Taxonomy" id="671077"/>
    <lineage>
        <taxon>Bacteria</taxon>
        <taxon>Bacillati</taxon>
        <taxon>Bacillota</taxon>
        <taxon>Clostridia</taxon>
        <taxon>Eubacteriales</taxon>
        <taxon>Symbiobacteriaceae</taxon>
        <taxon>Caldinitratiruptor</taxon>
    </lineage>
</organism>